<evidence type="ECO:0000313" key="2">
    <source>
        <dbReference type="Proteomes" id="UP000001660"/>
    </source>
</evidence>
<dbReference type="Proteomes" id="UP000001660">
    <property type="component" value="Chromosome"/>
</dbReference>
<dbReference type="HOGENOM" id="CLU_2153762_0_0_0"/>
<sequence>MTALDQPSPSSFKLLPAYLNTDSINEALQTPRGRRILWLEIVLNDKPDWSAWRNDPEFEAVYRNACRWYTQYRRLITYLFNRAPLPDDSGPIDFRDYRTFAEALQFAYHHR</sequence>
<protein>
    <submittedName>
        <fullName evidence="1">Uncharacterized protein</fullName>
    </submittedName>
</protein>
<dbReference type="AlphaFoldDB" id="D8PG19"/>
<accession>D8PG19</accession>
<dbReference type="OrthoDB" id="9802434at2"/>
<evidence type="ECO:0000313" key="1">
    <source>
        <dbReference type="EMBL" id="CBK42206.1"/>
    </source>
</evidence>
<dbReference type="STRING" id="330214.NIDE2496"/>
<gene>
    <name evidence="1" type="ORF">NIDE2496</name>
</gene>
<reference evidence="1 2" key="1">
    <citation type="journal article" date="2010" name="Proc. Natl. Acad. Sci. U.S.A.">
        <title>A Nitrospira metagenome illuminates the physiology and evolution of globally important nitrite-oxidizing bacteria.</title>
        <authorList>
            <person name="Lucker S."/>
            <person name="Wagner M."/>
            <person name="Maixner F."/>
            <person name="Pelletier E."/>
            <person name="Koch H."/>
            <person name="Vacherie B."/>
            <person name="Rattei T."/>
            <person name="Sinninghe Damste J."/>
            <person name="Spieck E."/>
            <person name="Le Paslier D."/>
            <person name="Daims H."/>
        </authorList>
    </citation>
    <scope>NUCLEOTIDE SEQUENCE [LARGE SCALE GENOMIC DNA]</scope>
</reference>
<dbReference type="EMBL" id="FP929003">
    <property type="protein sequence ID" value="CBK42206.1"/>
    <property type="molecule type" value="Genomic_DNA"/>
</dbReference>
<name>D8PG19_9BACT</name>
<proteinExistence type="predicted"/>
<organism evidence="1 2">
    <name type="scientific">Nitrospira defluvii</name>
    <dbReference type="NCBI Taxonomy" id="330214"/>
    <lineage>
        <taxon>Bacteria</taxon>
        <taxon>Pseudomonadati</taxon>
        <taxon>Nitrospirota</taxon>
        <taxon>Nitrospiria</taxon>
        <taxon>Nitrospirales</taxon>
        <taxon>Nitrospiraceae</taxon>
        <taxon>Nitrospira</taxon>
    </lineage>
</organism>
<dbReference type="KEGG" id="nde:NIDE2496"/>
<keyword evidence="2" id="KW-1185">Reference proteome</keyword>